<gene>
    <name evidence="2" type="ORF">SAMN02745824_3343</name>
</gene>
<name>A0A1N6HLF5_9SPHN</name>
<sequence length="195" mass="21490">MGTASFFRPAIGLLLILATMGCRAASPTQPIKVDEFITQIDRLNGQTVSVIGYISECEVLSCRLYRNKAESDEVDNAMSVIRAALAEGATDVSGFPFPNHPSVSIGTGPRFSFFDLRASFYANSYVVITGKATSHCRSEGRFCFDRAVDLDPIAIRKFQKFSLSTNPGLKPVNQHMRLREGSAYPQYCNLHLLLL</sequence>
<feature type="signal peptide" evidence="1">
    <location>
        <begin position="1"/>
        <end position="24"/>
    </location>
</feature>
<evidence type="ECO:0000256" key="1">
    <source>
        <dbReference type="SAM" id="SignalP"/>
    </source>
</evidence>
<protein>
    <submittedName>
        <fullName evidence="2">Uncharacterized protein</fullName>
    </submittedName>
</protein>
<reference evidence="3" key="1">
    <citation type="submission" date="2016-11" db="EMBL/GenBank/DDBJ databases">
        <authorList>
            <person name="Varghese N."/>
            <person name="Submissions S."/>
        </authorList>
    </citation>
    <scope>NUCLEOTIDE SEQUENCE [LARGE SCALE GENOMIC DNA]</scope>
    <source>
        <strain evidence="3">DSM 22363</strain>
    </source>
</reference>
<keyword evidence="1" id="KW-0732">Signal</keyword>
<keyword evidence="3" id="KW-1185">Reference proteome</keyword>
<proteinExistence type="predicted"/>
<organism evidence="2 3">
    <name type="scientific">Parasphingorhabdus marina DSM 22363</name>
    <dbReference type="NCBI Taxonomy" id="1123272"/>
    <lineage>
        <taxon>Bacteria</taxon>
        <taxon>Pseudomonadati</taxon>
        <taxon>Pseudomonadota</taxon>
        <taxon>Alphaproteobacteria</taxon>
        <taxon>Sphingomonadales</taxon>
        <taxon>Sphingomonadaceae</taxon>
        <taxon>Parasphingorhabdus</taxon>
    </lineage>
</organism>
<evidence type="ECO:0000313" key="2">
    <source>
        <dbReference type="EMBL" id="SIO20509.1"/>
    </source>
</evidence>
<dbReference type="EMBL" id="FSQW01000002">
    <property type="protein sequence ID" value="SIO20509.1"/>
    <property type="molecule type" value="Genomic_DNA"/>
</dbReference>
<dbReference type="Proteomes" id="UP000185192">
    <property type="component" value="Unassembled WGS sequence"/>
</dbReference>
<evidence type="ECO:0000313" key="3">
    <source>
        <dbReference type="Proteomes" id="UP000185192"/>
    </source>
</evidence>
<dbReference type="AlphaFoldDB" id="A0A1N6HLF5"/>
<feature type="chain" id="PRO_5012748982" evidence="1">
    <location>
        <begin position="25"/>
        <end position="195"/>
    </location>
</feature>
<accession>A0A1N6HLF5</accession>